<evidence type="ECO:0000256" key="10">
    <source>
        <dbReference type="ARBA" id="ARBA00023004"/>
    </source>
</evidence>
<dbReference type="GO" id="GO:0020037">
    <property type="term" value="F:heme binding"/>
    <property type="evidence" value="ECO:0007669"/>
    <property type="project" value="TreeGrafter"/>
</dbReference>
<accession>A0A1W1C651</accession>
<evidence type="ECO:0000256" key="12">
    <source>
        <dbReference type="SAM" id="Phobius"/>
    </source>
</evidence>
<feature type="transmembrane region" description="Helical" evidence="12">
    <location>
        <begin position="116"/>
        <end position="138"/>
    </location>
</feature>
<dbReference type="InterPro" id="IPR000516">
    <property type="entry name" value="Ni-dep_Hydgase_cyt-B"/>
</dbReference>
<dbReference type="InterPro" id="IPR051542">
    <property type="entry name" value="Hydrogenase_cytochrome"/>
</dbReference>
<feature type="transmembrane region" description="Helical" evidence="12">
    <location>
        <begin position="74"/>
        <end position="95"/>
    </location>
</feature>
<feature type="transmembrane region" description="Helical" evidence="12">
    <location>
        <begin position="158"/>
        <end position="177"/>
    </location>
</feature>
<dbReference type="GO" id="GO:0005886">
    <property type="term" value="C:plasma membrane"/>
    <property type="evidence" value="ECO:0007669"/>
    <property type="project" value="UniProtKB-SubCell"/>
</dbReference>
<dbReference type="GO" id="GO:0009055">
    <property type="term" value="F:electron transfer activity"/>
    <property type="evidence" value="ECO:0007669"/>
    <property type="project" value="InterPro"/>
</dbReference>
<evidence type="ECO:0000256" key="6">
    <source>
        <dbReference type="ARBA" id="ARBA00022692"/>
    </source>
</evidence>
<dbReference type="AlphaFoldDB" id="A0A1W1C651"/>
<keyword evidence="6 12" id="KW-0812">Transmembrane</keyword>
<reference evidence="14" key="1">
    <citation type="submission" date="2016-10" db="EMBL/GenBank/DDBJ databases">
        <authorList>
            <person name="de Groot N.N."/>
        </authorList>
    </citation>
    <scope>NUCLEOTIDE SEQUENCE</scope>
</reference>
<evidence type="ECO:0000256" key="9">
    <source>
        <dbReference type="ARBA" id="ARBA00022989"/>
    </source>
</evidence>
<evidence type="ECO:0000256" key="4">
    <source>
        <dbReference type="ARBA" id="ARBA00022475"/>
    </source>
</evidence>
<dbReference type="PANTHER" id="PTHR30485:SF0">
    <property type="entry name" value="NI_FE-HYDROGENASE 1 B-TYPE CYTOCHROME SUBUNIT-RELATED"/>
    <property type="match status" value="1"/>
</dbReference>
<dbReference type="PRINTS" id="PR00161">
    <property type="entry name" value="NIHGNASECYTB"/>
</dbReference>
<feature type="transmembrane region" description="Helical" evidence="12">
    <location>
        <begin position="12"/>
        <end position="29"/>
    </location>
</feature>
<dbReference type="InterPro" id="IPR016174">
    <property type="entry name" value="Di-haem_cyt_TM"/>
</dbReference>
<keyword evidence="3" id="KW-0813">Transport</keyword>
<feature type="domain" description="Cytochrome b561 bacterial/Ni-hydrogenase" evidence="13">
    <location>
        <begin position="4"/>
        <end position="192"/>
    </location>
</feature>
<organism evidence="14">
    <name type="scientific">hydrothermal vent metagenome</name>
    <dbReference type="NCBI Taxonomy" id="652676"/>
    <lineage>
        <taxon>unclassified sequences</taxon>
        <taxon>metagenomes</taxon>
        <taxon>ecological metagenomes</taxon>
    </lineage>
</organism>
<dbReference type="GO" id="GO:0022904">
    <property type="term" value="P:respiratory electron transport chain"/>
    <property type="evidence" value="ECO:0007669"/>
    <property type="project" value="InterPro"/>
</dbReference>
<protein>
    <submittedName>
        <fullName evidence="14">Ni,Fe-hydrogenase I cytochrome b subunit</fullName>
    </submittedName>
</protein>
<dbReference type="EMBL" id="FPHG01000047">
    <property type="protein sequence ID" value="SFV61213.1"/>
    <property type="molecule type" value="Genomic_DNA"/>
</dbReference>
<keyword evidence="9 12" id="KW-1133">Transmembrane helix</keyword>
<evidence type="ECO:0000256" key="1">
    <source>
        <dbReference type="ARBA" id="ARBA00004651"/>
    </source>
</evidence>
<evidence type="ECO:0000256" key="7">
    <source>
        <dbReference type="ARBA" id="ARBA00022723"/>
    </source>
</evidence>
<gene>
    <name evidence="14" type="ORF">MNB_SV-9-1581</name>
</gene>
<keyword evidence="5" id="KW-0349">Heme</keyword>
<evidence type="ECO:0000256" key="3">
    <source>
        <dbReference type="ARBA" id="ARBA00022448"/>
    </source>
</evidence>
<dbReference type="Pfam" id="PF01292">
    <property type="entry name" value="Ni_hydr_CYTB"/>
    <property type="match status" value="1"/>
</dbReference>
<keyword evidence="7" id="KW-0479">Metal-binding</keyword>
<sequence>MKKWRLDFRIWHWIHAFVVIGLLGTVFLRKTFLSWRTNSEIIAQKLIEIDFDLEITTEQSKIIAKAIRAPMWEWHIILGYLLAILIVWRIVLFFTKSGQRNYKNFKNNSLHKKMVKLGYIIIYFVLLFMTISGFSLYFNSILGLTKEMIHNIKDVHELVFNAVLIFVPLHIIGVIIAENRDEKGIISDMINGGKDEK</sequence>
<dbReference type="Gene3D" id="1.20.950.20">
    <property type="entry name" value="Transmembrane di-heme cytochromes, Chain C"/>
    <property type="match status" value="2"/>
</dbReference>
<name>A0A1W1C651_9ZZZZ</name>
<evidence type="ECO:0000256" key="11">
    <source>
        <dbReference type="ARBA" id="ARBA00023136"/>
    </source>
</evidence>
<evidence type="ECO:0000313" key="14">
    <source>
        <dbReference type="EMBL" id="SFV61213.1"/>
    </source>
</evidence>
<evidence type="ECO:0000256" key="2">
    <source>
        <dbReference type="ARBA" id="ARBA00008622"/>
    </source>
</evidence>
<comment type="similarity">
    <text evidence="2">Belongs to the HupC/HyaC/HydC family.</text>
</comment>
<keyword evidence="11 12" id="KW-0472">Membrane</keyword>
<comment type="subcellular location">
    <subcellularLocation>
        <location evidence="1">Cell membrane</location>
        <topology evidence="1">Multi-pass membrane protein</topology>
    </subcellularLocation>
</comment>
<dbReference type="InterPro" id="IPR011577">
    <property type="entry name" value="Cyt_b561_bac/Ni-Hgenase"/>
</dbReference>
<keyword evidence="8" id="KW-0249">Electron transport</keyword>
<dbReference type="SUPFAM" id="SSF81342">
    <property type="entry name" value="Transmembrane di-heme cytochromes"/>
    <property type="match status" value="1"/>
</dbReference>
<dbReference type="PANTHER" id="PTHR30485">
    <property type="entry name" value="NI/FE-HYDROGENASE 1 B-TYPE CYTOCHROME SUBUNIT"/>
    <property type="match status" value="1"/>
</dbReference>
<keyword evidence="4" id="KW-1003">Cell membrane</keyword>
<evidence type="ECO:0000256" key="5">
    <source>
        <dbReference type="ARBA" id="ARBA00022617"/>
    </source>
</evidence>
<proteinExistence type="inferred from homology"/>
<keyword evidence="10" id="KW-0408">Iron</keyword>
<evidence type="ECO:0000259" key="13">
    <source>
        <dbReference type="Pfam" id="PF01292"/>
    </source>
</evidence>
<evidence type="ECO:0000256" key="8">
    <source>
        <dbReference type="ARBA" id="ARBA00022982"/>
    </source>
</evidence>
<dbReference type="GO" id="GO:0005506">
    <property type="term" value="F:iron ion binding"/>
    <property type="evidence" value="ECO:0007669"/>
    <property type="project" value="InterPro"/>
</dbReference>